<dbReference type="SUPFAM" id="SSF54523">
    <property type="entry name" value="Pili subunits"/>
    <property type="match status" value="1"/>
</dbReference>
<dbReference type="PANTHER" id="PTHR39583">
    <property type="entry name" value="TYPE II SECRETION SYSTEM PROTEIN J-RELATED"/>
    <property type="match status" value="1"/>
</dbReference>
<feature type="transmembrane region" description="Helical" evidence="11">
    <location>
        <begin position="12"/>
        <end position="34"/>
    </location>
</feature>
<dbReference type="RefSeq" id="WP_284223707.1">
    <property type="nucleotide sequence ID" value="NZ_BSOY01000112.1"/>
</dbReference>
<gene>
    <name evidence="12" type="primary">xcsJ</name>
    <name evidence="12" type="ORF">GCM10007859_28200</name>
</gene>
<dbReference type="PANTHER" id="PTHR39583:SF2">
    <property type="entry name" value="TYPE II SECRETION SYSTEM PROTEIN J"/>
    <property type="match status" value="1"/>
</dbReference>
<dbReference type="Pfam" id="PF07963">
    <property type="entry name" value="N_methyl"/>
    <property type="match status" value="1"/>
</dbReference>
<keyword evidence="13" id="KW-1185">Reference proteome</keyword>
<dbReference type="Gene3D" id="3.10.610.10">
    <property type="entry name" value="GSPII I/J protein-like"/>
    <property type="match status" value="1"/>
</dbReference>
<evidence type="ECO:0000256" key="3">
    <source>
        <dbReference type="ARBA" id="ARBA00021539"/>
    </source>
</evidence>
<keyword evidence="8 11" id="KW-1133">Transmembrane helix</keyword>
<evidence type="ECO:0000313" key="13">
    <source>
        <dbReference type="Proteomes" id="UP001156921"/>
    </source>
</evidence>
<dbReference type="InterPro" id="IPR045584">
    <property type="entry name" value="Pilin-like"/>
</dbReference>
<dbReference type="Proteomes" id="UP001156921">
    <property type="component" value="Unassembled WGS sequence"/>
</dbReference>
<evidence type="ECO:0000256" key="2">
    <source>
        <dbReference type="ARBA" id="ARBA00011084"/>
    </source>
</evidence>
<evidence type="ECO:0000256" key="4">
    <source>
        <dbReference type="ARBA" id="ARBA00022475"/>
    </source>
</evidence>
<name>A0ABQ6BMB3_9CAUL</name>
<organism evidence="12 13">
    <name type="scientific">Brevundimonas denitrificans</name>
    <dbReference type="NCBI Taxonomy" id="1443434"/>
    <lineage>
        <taxon>Bacteria</taxon>
        <taxon>Pseudomonadati</taxon>
        <taxon>Pseudomonadota</taxon>
        <taxon>Alphaproteobacteria</taxon>
        <taxon>Caulobacterales</taxon>
        <taxon>Caulobacteraceae</taxon>
        <taxon>Brevundimonas</taxon>
    </lineage>
</organism>
<comment type="similarity">
    <text evidence="2">Belongs to the GSP J family.</text>
</comment>
<feature type="region of interest" description="Disordered" evidence="10">
    <location>
        <begin position="63"/>
        <end position="84"/>
    </location>
</feature>
<dbReference type="NCBIfam" id="TIGR02532">
    <property type="entry name" value="IV_pilin_GFxxxE"/>
    <property type="match status" value="1"/>
</dbReference>
<evidence type="ECO:0000256" key="10">
    <source>
        <dbReference type="SAM" id="MobiDB-lite"/>
    </source>
</evidence>
<dbReference type="InterPro" id="IPR010055">
    <property type="entry name" value="T2SS_protein-GspJ"/>
</dbReference>
<keyword evidence="9 11" id="KW-0472">Membrane</keyword>
<evidence type="ECO:0000256" key="9">
    <source>
        <dbReference type="ARBA" id="ARBA00023136"/>
    </source>
</evidence>
<evidence type="ECO:0000256" key="5">
    <source>
        <dbReference type="ARBA" id="ARBA00022481"/>
    </source>
</evidence>
<keyword evidence="5" id="KW-0488">Methylation</keyword>
<keyword evidence="7 11" id="KW-0812">Transmembrane</keyword>
<evidence type="ECO:0000256" key="7">
    <source>
        <dbReference type="ARBA" id="ARBA00022692"/>
    </source>
</evidence>
<dbReference type="InterPro" id="IPR051621">
    <property type="entry name" value="T2SS_protein_J"/>
</dbReference>
<evidence type="ECO:0000256" key="8">
    <source>
        <dbReference type="ARBA" id="ARBA00022989"/>
    </source>
</evidence>
<reference evidence="13" key="1">
    <citation type="journal article" date="2019" name="Int. J. Syst. Evol. Microbiol.">
        <title>The Global Catalogue of Microorganisms (GCM) 10K type strain sequencing project: providing services to taxonomists for standard genome sequencing and annotation.</title>
        <authorList>
            <consortium name="The Broad Institute Genomics Platform"/>
            <consortium name="The Broad Institute Genome Sequencing Center for Infectious Disease"/>
            <person name="Wu L."/>
            <person name="Ma J."/>
        </authorList>
    </citation>
    <scope>NUCLEOTIDE SEQUENCE [LARGE SCALE GENOMIC DNA]</scope>
    <source>
        <strain evidence="13">NBRC 110107</strain>
    </source>
</reference>
<evidence type="ECO:0000313" key="12">
    <source>
        <dbReference type="EMBL" id="GLS02789.1"/>
    </source>
</evidence>
<dbReference type="Pfam" id="PF11612">
    <property type="entry name" value="T2SSJ"/>
    <property type="match status" value="1"/>
</dbReference>
<dbReference type="EMBL" id="BSOY01000112">
    <property type="protein sequence ID" value="GLS02789.1"/>
    <property type="molecule type" value="Genomic_DNA"/>
</dbReference>
<protein>
    <recommendedName>
        <fullName evidence="3">Type II secretion system protein J</fullName>
    </recommendedName>
</protein>
<keyword evidence="4" id="KW-1003">Cell membrane</keyword>
<comment type="subcellular location">
    <subcellularLocation>
        <location evidence="1">Cell inner membrane</location>
        <topology evidence="1">Single-pass membrane protein</topology>
    </subcellularLocation>
</comment>
<proteinExistence type="inferred from homology"/>
<dbReference type="NCBIfam" id="TIGR01711">
    <property type="entry name" value="gspJ"/>
    <property type="match status" value="1"/>
</dbReference>
<comment type="caution">
    <text evidence="12">The sequence shown here is derived from an EMBL/GenBank/DDBJ whole genome shotgun (WGS) entry which is preliminary data.</text>
</comment>
<keyword evidence="6" id="KW-0997">Cell inner membrane</keyword>
<sequence length="196" mass="20918">MTQRAGFTLVEVMISLMIFAMLAGAGAAVLSGAIDNRFAVKAASDRVGDLQRMRGLLRADLGQATARRSRGPTGRPTPQPMVGAAAPGDPILVLNRAGWSNPGEQARPSLQRVEYRLVEDRLERRASSHLDGARPGPPQVLYRGVSDVTVAFVRDGEAAPAFISSLDRPLPDAVRIGMTIKGYGRVDQLFVVGSGR</sequence>
<evidence type="ECO:0000256" key="1">
    <source>
        <dbReference type="ARBA" id="ARBA00004377"/>
    </source>
</evidence>
<dbReference type="InterPro" id="IPR012902">
    <property type="entry name" value="N_methyl_site"/>
</dbReference>
<accession>A0ABQ6BMB3</accession>
<evidence type="ECO:0000256" key="11">
    <source>
        <dbReference type="SAM" id="Phobius"/>
    </source>
</evidence>
<evidence type="ECO:0000256" key="6">
    <source>
        <dbReference type="ARBA" id="ARBA00022519"/>
    </source>
</evidence>